<accession>A0AA40K0P7</accession>
<gene>
    <name evidence="2" type="ORF">B0T21DRAFT_117691</name>
</gene>
<evidence type="ECO:0000313" key="3">
    <source>
        <dbReference type="Proteomes" id="UP001172159"/>
    </source>
</evidence>
<protein>
    <submittedName>
        <fullName evidence="2">Uncharacterized protein</fullName>
    </submittedName>
</protein>
<evidence type="ECO:0000313" key="2">
    <source>
        <dbReference type="EMBL" id="KAK0741659.1"/>
    </source>
</evidence>
<comment type="caution">
    <text evidence="2">The sequence shown here is derived from an EMBL/GenBank/DDBJ whole genome shotgun (WGS) entry which is preliminary data.</text>
</comment>
<proteinExistence type="predicted"/>
<organism evidence="2 3">
    <name type="scientific">Apiosordaria backusii</name>
    <dbReference type="NCBI Taxonomy" id="314023"/>
    <lineage>
        <taxon>Eukaryota</taxon>
        <taxon>Fungi</taxon>
        <taxon>Dikarya</taxon>
        <taxon>Ascomycota</taxon>
        <taxon>Pezizomycotina</taxon>
        <taxon>Sordariomycetes</taxon>
        <taxon>Sordariomycetidae</taxon>
        <taxon>Sordariales</taxon>
        <taxon>Lasiosphaeriaceae</taxon>
        <taxon>Apiosordaria</taxon>
    </lineage>
</organism>
<dbReference type="AlphaFoldDB" id="A0AA40K0P7"/>
<keyword evidence="3" id="KW-1185">Reference proteome</keyword>
<name>A0AA40K0P7_9PEZI</name>
<sequence>MQHISNSFTESPAQTPFSQSNPTHHTHTGRANPPPYSPCATLPTDHVTYLSPKPHLFSMLPDARIPVLPRYFQYIHSAPHLILALIKGGQSKTTRKKWYVCVGVVVVVQHDISLSLTHHHLPPTNQPTCPPISTNPPHTNTIPLMMCC</sequence>
<dbReference type="EMBL" id="JAUKTV010000003">
    <property type="protein sequence ID" value="KAK0741659.1"/>
    <property type="molecule type" value="Genomic_DNA"/>
</dbReference>
<dbReference type="Proteomes" id="UP001172159">
    <property type="component" value="Unassembled WGS sequence"/>
</dbReference>
<evidence type="ECO:0000256" key="1">
    <source>
        <dbReference type="SAM" id="MobiDB-lite"/>
    </source>
</evidence>
<feature type="region of interest" description="Disordered" evidence="1">
    <location>
        <begin position="1"/>
        <end position="38"/>
    </location>
</feature>
<reference evidence="2" key="1">
    <citation type="submission" date="2023-06" db="EMBL/GenBank/DDBJ databases">
        <title>Genome-scale phylogeny and comparative genomics of the fungal order Sordariales.</title>
        <authorList>
            <consortium name="Lawrence Berkeley National Laboratory"/>
            <person name="Hensen N."/>
            <person name="Bonometti L."/>
            <person name="Westerberg I."/>
            <person name="Brannstrom I.O."/>
            <person name="Guillou S."/>
            <person name="Cros-Aarteil S."/>
            <person name="Calhoun S."/>
            <person name="Haridas S."/>
            <person name="Kuo A."/>
            <person name="Mondo S."/>
            <person name="Pangilinan J."/>
            <person name="Riley R."/>
            <person name="Labutti K."/>
            <person name="Andreopoulos B."/>
            <person name="Lipzen A."/>
            <person name="Chen C."/>
            <person name="Yanf M."/>
            <person name="Daum C."/>
            <person name="Ng V."/>
            <person name="Clum A."/>
            <person name="Steindorff A."/>
            <person name="Ohm R."/>
            <person name="Martin F."/>
            <person name="Silar P."/>
            <person name="Natvig D."/>
            <person name="Lalanne C."/>
            <person name="Gautier V."/>
            <person name="Ament-Velasquez S.L."/>
            <person name="Kruys A."/>
            <person name="Hutchinson M.I."/>
            <person name="Powell A.J."/>
            <person name="Barry K."/>
            <person name="Miller A.N."/>
            <person name="Grigoriev I.V."/>
            <person name="Debuchy R."/>
            <person name="Gladieux P."/>
            <person name="Thoren M.H."/>
            <person name="Johannesson H."/>
        </authorList>
    </citation>
    <scope>NUCLEOTIDE SEQUENCE</scope>
    <source>
        <strain evidence="2">CBS 540.89</strain>
    </source>
</reference>
<feature type="compositionally biased region" description="Polar residues" evidence="1">
    <location>
        <begin position="1"/>
        <end position="23"/>
    </location>
</feature>